<protein>
    <recommendedName>
        <fullName evidence="8">Zinc transporter ZIP1</fullName>
    </recommendedName>
</protein>
<feature type="transmembrane region" description="Helical" evidence="5">
    <location>
        <begin position="87"/>
        <end position="105"/>
    </location>
</feature>
<comment type="caution">
    <text evidence="6">The sequence shown here is derived from an EMBL/GenBank/DDBJ whole genome shotgun (WGS) entry which is preliminary data.</text>
</comment>
<feature type="transmembrane region" description="Helical" evidence="5">
    <location>
        <begin position="330"/>
        <end position="351"/>
    </location>
</feature>
<evidence type="ECO:0000313" key="6">
    <source>
        <dbReference type="EMBL" id="CAL8074490.1"/>
    </source>
</evidence>
<keyword evidence="4 5" id="KW-0472">Membrane</keyword>
<dbReference type="Pfam" id="PF02535">
    <property type="entry name" value="Zip"/>
    <property type="match status" value="1"/>
</dbReference>
<dbReference type="PANTHER" id="PTHR11040:SF203">
    <property type="entry name" value="FI18611P1-RELATED"/>
    <property type="match status" value="1"/>
</dbReference>
<dbReference type="EMBL" id="CAXLJM020000007">
    <property type="protein sequence ID" value="CAL8074490.1"/>
    <property type="molecule type" value="Genomic_DNA"/>
</dbReference>
<comment type="subcellular location">
    <subcellularLocation>
        <location evidence="1">Membrane</location>
        <topology evidence="1">Multi-pass membrane protein</topology>
    </subcellularLocation>
</comment>
<evidence type="ECO:0000256" key="2">
    <source>
        <dbReference type="ARBA" id="ARBA00022692"/>
    </source>
</evidence>
<keyword evidence="3 5" id="KW-1133">Transmembrane helix</keyword>
<evidence type="ECO:0000256" key="5">
    <source>
        <dbReference type="SAM" id="Phobius"/>
    </source>
</evidence>
<sequence>MSISAEKWLVMAVLTALSIFLGLIPYILVRRTKAMLNTDSTKYKVILTILSCFGAGVLFSTSFLHLLPEVRESFNEIPEVWTTFDDHFPVAEVVVICGFCLIYIIEEIAHFIMVDGHHGHHHHMNTVARHNSIAHGLPIPNVKGAVIDARNTTNAQNGPSICITMSDSSNDLTIIRTGARSSIDCTSQVEECPDDDKSFASSLRTFLALIALSFHAIVEGVAIGLQDSSNVWMMFGAVASHKFVISFCMGMELVASQTRIVTYISSIVFFAVISPVGIIIGSVLSSNVNSLPVTVIEGIACGTLLYVVFFEILNRERDRKSYSMSTSKAIGFLQFVALLVGLVSMGCLLTLTHGHAHEESDDHDHDHDHEH</sequence>
<evidence type="ECO:0000256" key="3">
    <source>
        <dbReference type="ARBA" id="ARBA00022989"/>
    </source>
</evidence>
<evidence type="ECO:0000256" key="1">
    <source>
        <dbReference type="ARBA" id="ARBA00004141"/>
    </source>
</evidence>
<name>A0ABP1PUW5_9HEXA</name>
<feature type="transmembrane region" description="Helical" evidence="5">
    <location>
        <begin position="290"/>
        <end position="309"/>
    </location>
</feature>
<gene>
    <name evidence="6" type="ORF">ODALV1_LOCUS2904</name>
</gene>
<evidence type="ECO:0000256" key="4">
    <source>
        <dbReference type="ARBA" id="ARBA00023136"/>
    </source>
</evidence>
<feature type="transmembrane region" description="Helical" evidence="5">
    <location>
        <begin position="206"/>
        <end position="225"/>
    </location>
</feature>
<evidence type="ECO:0000313" key="7">
    <source>
        <dbReference type="Proteomes" id="UP001642540"/>
    </source>
</evidence>
<dbReference type="InterPro" id="IPR003689">
    <property type="entry name" value="ZIP"/>
</dbReference>
<reference evidence="6 7" key="1">
    <citation type="submission" date="2024-08" db="EMBL/GenBank/DDBJ databases">
        <authorList>
            <person name="Cucini C."/>
            <person name="Frati F."/>
        </authorList>
    </citation>
    <scope>NUCLEOTIDE SEQUENCE [LARGE SCALE GENOMIC DNA]</scope>
</reference>
<feature type="transmembrane region" description="Helical" evidence="5">
    <location>
        <begin position="231"/>
        <end position="248"/>
    </location>
</feature>
<accession>A0ABP1PUW5</accession>
<evidence type="ECO:0008006" key="8">
    <source>
        <dbReference type="Google" id="ProtNLM"/>
    </source>
</evidence>
<organism evidence="6 7">
    <name type="scientific">Orchesella dallaii</name>
    <dbReference type="NCBI Taxonomy" id="48710"/>
    <lineage>
        <taxon>Eukaryota</taxon>
        <taxon>Metazoa</taxon>
        <taxon>Ecdysozoa</taxon>
        <taxon>Arthropoda</taxon>
        <taxon>Hexapoda</taxon>
        <taxon>Collembola</taxon>
        <taxon>Entomobryomorpha</taxon>
        <taxon>Entomobryoidea</taxon>
        <taxon>Orchesellidae</taxon>
        <taxon>Orchesellinae</taxon>
        <taxon>Orchesella</taxon>
    </lineage>
</organism>
<keyword evidence="7" id="KW-1185">Reference proteome</keyword>
<feature type="transmembrane region" description="Helical" evidence="5">
    <location>
        <begin position="45"/>
        <end position="67"/>
    </location>
</feature>
<feature type="transmembrane region" description="Helical" evidence="5">
    <location>
        <begin position="260"/>
        <end position="284"/>
    </location>
</feature>
<dbReference type="PANTHER" id="PTHR11040">
    <property type="entry name" value="ZINC/IRON TRANSPORTER"/>
    <property type="match status" value="1"/>
</dbReference>
<keyword evidence="2 5" id="KW-0812">Transmembrane</keyword>
<feature type="transmembrane region" description="Helical" evidence="5">
    <location>
        <begin position="6"/>
        <end position="29"/>
    </location>
</feature>
<proteinExistence type="predicted"/>
<dbReference type="Proteomes" id="UP001642540">
    <property type="component" value="Unassembled WGS sequence"/>
</dbReference>